<dbReference type="PANTHER" id="PTHR33121">
    <property type="entry name" value="CYCLIC DI-GMP PHOSPHODIESTERASE PDEF"/>
    <property type="match status" value="1"/>
</dbReference>
<evidence type="ECO:0000259" key="2">
    <source>
        <dbReference type="PROSITE" id="PS50883"/>
    </source>
</evidence>
<dbReference type="PROSITE" id="PS50887">
    <property type="entry name" value="GGDEF"/>
    <property type="match status" value="1"/>
</dbReference>
<organism evidence="4 5">
    <name type="scientific">Aeromonas hydrophila</name>
    <dbReference type="NCBI Taxonomy" id="644"/>
    <lineage>
        <taxon>Bacteria</taxon>
        <taxon>Pseudomonadati</taxon>
        <taxon>Pseudomonadota</taxon>
        <taxon>Gammaproteobacteria</taxon>
        <taxon>Aeromonadales</taxon>
        <taxon>Aeromonadaceae</taxon>
        <taxon>Aeromonas</taxon>
    </lineage>
</organism>
<dbReference type="SMART" id="SM00052">
    <property type="entry name" value="EAL"/>
    <property type="match status" value="1"/>
</dbReference>
<dbReference type="Gene3D" id="3.30.70.270">
    <property type="match status" value="1"/>
</dbReference>
<keyword evidence="1" id="KW-1133">Transmembrane helix</keyword>
<evidence type="ECO:0000256" key="1">
    <source>
        <dbReference type="SAM" id="Phobius"/>
    </source>
</evidence>
<dbReference type="InterPro" id="IPR043128">
    <property type="entry name" value="Rev_trsase/Diguanyl_cyclase"/>
</dbReference>
<dbReference type="AlphaFoldDB" id="A0AAX3PDL9"/>
<dbReference type="SMART" id="SM00267">
    <property type="entry name" value="GGDEF"/>
    <property type="match status" value="1"/>
</dbReference>
<dbReference type="SUPFAM" id="SSF55073">
    <property type="entry name" value="Nucleotide cyclase"/>
    <property type="match status" value="1"/>
</dbReference>
<proteinExistence type="predicted"/>
<dbReference type="InterPro" id="IPR000160">
    <property type="entry name" value="GGDEF_dom"/>
</dbReference>
<feature type="domain" description="GGDEF" evidence="3">
    <location>
        <begin position="145"/>
        <end position="276"/>
    </location>
</feature>
<dbReference type="InterPro" id="IPR001633">
    <property type="entry name" value="EAL_dom"/>
</dbReference>
<dbReference type="EMBL" id="CP118942">
    <property type="protein sequence ID" value="WEE28829.1"/>
    <property type="molecule type" value="Genomic_DNA"/>
</dbReference>
<dbReference type="Gene3D" id="3.20.20.450">
    <property type="entry name" value="EAL domain"/>
    <property type="match status" value="1"/>
</dbReference>
<name>A0AAX3PDL9_AERHY</name>
<keyword evidence="1" id="KW-0472">Membrane</keyword>
<dbReference type="Pfam" id="PF00990">
    <property type="entry name" value="GGDEF"/>
    <property type="match status" value="1"/>
</dbReference>
<dbReference type="RefSeq" id="WP_085734905.1">
    <property type="nucleotide sequence ID" value="NZ_CP118942.1"/>
</dbReference>
<gene>
    <name evidence="4" type="ORF">PY771_11145</name>
</gene>
<feature type="domain" description="EAL" evidence="2">
    <location>
        <begin position="285"/>
        <end position="536"/>
    </location>
</feature>
<feature type="transmembrane region" description="Helical" evidence="1">
    <location>
        <begin position="35"/>
        <end position="56"/>
    </location>
</feature>
<dbReference type="InterPro" id="IPR035919">
    <property type="entry name" value="EAL_sf"/>
</dbReference>
<dbReference type="Pfam" id="PF00563">
    <property type="entry name" value="EAL"/>
    <property type="match status" value="1"/>
</dbReference>
<evidence type="ECO:0000313" key="5">
    <source>
        <dbReference type="Proteomes" id="UP001214666"/>
    </source>
</evidence>
<accession>A0AAX3PDL9</accession>
<protein>
    <submittedName>
        <fullName evidence="4">GGDEF domain-containing protein</fullName>
    </submittedName>
</protein>
<evidence type="ECO:0000259" key="3">
    <source>
        <dbReference type="PROSITE" id="PS50887"/>
    </source>
</evidence>
<reference evidence="4" key="1">
    <citation type="submission" date="2023-02" db="EMBL/GenBank/DDBJ databases">
        <title>The sequence of Aeromonas hydrophila K533.</title>
        <authorList>
            <person name="Luo X."/>
        </authorList>
    </citation>
    <scope>NUCLEOTIDE SEQUENCE</scope>
    <source>
        <strain evidence="4">K533</strain>
    </source>
</reference>
<dbReference type="PANTHER" id="PTHR33121:SF79">
    <property type="entry name" value="CYCLIC DI-GMP PHOSPHODIESTERASE PDED-RELATED"/>
    <property type="match status" value="1"/>
</dbReference>
<dbReference type="InterPro" id="IPR050706">
    <property type="entry name" value="Cyclic-di-GMP_PDE-like"/>
</dbReference>
<dbReference type="Proteomes" id="UP001214666">
    <property type="component" value="Chromosome"/>
</dbReference>
<dbReference type="InterPro" id="IPR029787">
    <property type="entry name" value="Nucleotide_cyclase"/>
</dbReference>
<dbReference type="GO" id="GO:0071111">
    <property type="term" value="F:cyclic-guanylate-specific phosphodiesterase activity"/>
    <property type="evidence" value="ECO:0007669"/>
    <property type="project" value="InterPro"/>
</dbReference>
<keyword evidence="1" id="KW-0812">Transmembrane</keyword>
<evidence type="ECO:0000313" key="4">
    <source>
        <dbReference type="EMBL" id="WEE28829.1"/>
    </source>
</evidence>
<dbReference type="PROSITE" id="PS50883">
    <property type="entry name" value="EAL"/>
    <property type="match status" value="1"/>
</dbReference>
<dbReference type="SUPFAM" id="SSF141868">
    <property type="entry name" value="EAL domain-like"/>
    <property type="match status" value="1"/>
</dbReference>
<sequence>MLNKLGSNQLLVIALLCAPLLLLQGLWLAFTSTLLTLLIILATSLLGFGLLSMLTLRLQQAERSHQEQVWCRALQLRDPTCLTTPEAQAALQQLLAHFNEAERDAHRQISELHNQATQDELTQLQNRHAFRRDMTELLQRDQDTQTATLVLIRATELGKLNAQRGFQSGDAYIKDIANIITRVVSRFPGHQVYRISGADFAVLVQPVANIPPPLLGRDLKIAFDHYQQQHELESAAYSGLTRLSSGQKIEAILARADLALARAQTETVNGWAIQQDDSVVELQGQHHWKLVLTELLEQERISFTYQPIQPMHRSMLAYNEIYTRFSSADGTVLPTDTLFAMAQRLDMVMRLEQMLVTHVMRQYRAFGSNQSRWGINLSSNLLQNSAFLIWLDRQLLNDPNTSANLVFELDEEHLERNLTGAKRVFELLRRNGSRSAICNFGKGIGSFNLFRELKPDYIKLDPALITGLEQDLTNQQFVRMIVDVSHRMGCQVIAEGVEQLGQKQLLQGMYVDGLQGYLIAKPQQLRPDISQLGLFTEDASTSAEPE</sequence>
<dbReference type="CDD" id="cd01948">
    <property type="entry name" value="EAL"/>
    <property type="match status" value="1"/>
</dbReference>